<accession>A0A520RWV3</accession>
<dbReference type="GO" id="GO:0044205">
    <property type="term" value="P:'de novo' UMP biosynthetic process"/>
    <property type="evidence" value="ECO:0007669"/>
    <property type="project" value="UniProtKB-UniPathway"/>
</dbReference>
<sequence length="221" mass="24380">MDTYFFNITRSLQADKNSLLCVGLDPDLNRLPEVVRKDKYPIFSFNKAIVEATHDVVCCYKPQVAHYSAVGAERELELTIDFIKSLGIPVLLDAKRGDVGSTSEMYARELFERYGADAVTVNPYLGMDSMEPYFSRSDKAVFVLCRTSNPGSAELQNISVVGGEQLYERVAKLASTKWNYNSNVGLVVGATNPIELRRVRGIVGEMSLLLPGVGSQGADVR</sequence>
<evidence type="ECO:0000313" key="10">
    <source>
        <dbReference type="Proteomes" id="UP000316199"/>
    </source>
</evidence>
<feature type="domain" description="Orotidine 5'-phosphate decarboxylase" evidence="8">
    <location>
        <begin position="19"/>
        <end position="221"/>
    </location>
</feature>
<evidence type="ECO:0000256" key="6">
    <source>
        <dbReference type="ARBA" id="ARBA00049157"/>
    </source>
</evidence>
<dbReference type="GO" id="GO:0006207">
    <property type="term" value="P:'de novo' pyrimidine nucleobase biosynthetic process"/>
    <property type="evidence" value="ECO:0007669"/>
    <property type="project" value="InterPro"/>
</dbReference>
<comment type="pathway">
    <text evidence="1">Pyrimidine metabolism; UMP biosynthesis via de novo pathway; UMP from orotate: step 2/2.</text>
</comment>
<keyword evidence="3" id="KW-0210">Decarboxylase</keyword>
<dbReference type="PANTHER" id="PTHR43375:SF1">
    <property type="entry name" value="OROTIDINE 5'-PHOSPHATE DECARBOXYLASE"/>
    <property type="match status" value="1"/>
</dbReference>
<dbReference type="Gene3D" id="3.20.20.70">
    <property type="entry name" value="Aldolase class I"/>
    <property type="match status" value="1"/>
</dbReference>
<reference evidence="9 10" key="1">
    <citation type="submission" date="2019-02" db="EMBL/GenBank/DDBJ databases">
        <title>Prokaryotic population dynamics and viral predation in marine succession experiment using metagenomics: the confinement effect.</title>
        <authorList>
            <person name="Haro-Moreno J.M."/>
            <person name="Rodriguez-Valera F."/>
            <person name="Lopez-Perez M."/>
        </authorList>
    </citation>
    <scope>NUCLEOTIDE SEQUENCE [LARGE SCALE GENOMIC DNA]</scope>
    <source>
        <strain evidence="9">MED-G157</strain>
    </source>
</reference>
<evidence type="ECO:0000259" key="8">
    <source>
        <dbReference type="SMART" id="SM00934"/>
    </source>
</evidence>
<dbReference type="NCBIfam" id="TIGR02127">
    <property type="entry name" value="pyrF_sub2"/>
    <property type="match status" value="1"/>
</dbReference>
<evidence type="ECO:0000256" key="3">
    <source>
        <dbReference type="ARBA" id="ARBA00022793"/>
    </source>
</evidence>
<evidence type="ECO:0000256" key="2">
    <source>
        <dbReference type="ARBA" id="ARBA00008847"/>
    </source>
</evidence>
<evidence type="ECO:0000256" key="7">
    <source>
        <dbReference type="NCBIfam" id="TIGR02127"/>
    </source>
</evidence>
<dbReference type="EC" id="4.1.1.23" evidence="7"/>
<feature type="non-terminal residue" evidence="9">
    <location>
        <position position="221"/>
    </location>
</feature>
<gene>
    <name evidence="9" type="primary">pyrF</name>
    <name evidence="9" type="ORF">EVA68_08515</name>
</gene>
<dbReference type="InterPro" id="IPR013785">
    <property type="entry name" value="Aldolase_TIM"/>
</dbReference>
<dbReference type="InterPro" id="IPR001754">
    <property type="entry name" value="OMPdeCOase_dom"/>
</dbReference>
<keyword evidence="5 9" id="KW-0456">Lyase</keyword>
<evidence type="ECO:0000256" key="5">
    <source>
        <dbReference type="ARBA" id="ARBA00023239"/>
    </source>
</evidence>
<evidence type="ECO:0000256" key="4">
    <source>
        <dbReference type="ARBA" id="ARBA00022975"/>
    </source>
</evidence>
<dbReference type="PANTHER" id="PTHR43375">
    <property type="entry name" value="OROTIDINE 5'-PHOSPHATE DECARBOXYLASE"/>
    <property type="match status" value="1"/>
</dbReference>
<dbReference type="InterPro" id="IPR011995">
    <property type="entry name" value="OMPdecase_type-2"/>
</dbReference>
<dbReference type="CDD" id="cd04725">
    <property type="entry name" value="OMP_decarboxylase_like"/>
    <property type="match status" value="1"/>
</dbReference>
<comment type="caution">
    <text evidence="9">The sequence shown here is derived from an EMBL/GenBank/DDBJ whole genome shotgun (WGS) entry which is preliminary data.</text>
</comment>
<organism evidence="9 10">
    <name type="scientific">OM182 bacterium</name>
    <dbReference type="NCBI Taxonomy" id="2510334"/>
    <lineage>
        <taxon>Bacteria</taxon>
        <taxon>Pseudomonadati</taxon>
        <taxon>Pseudomonadota</taxon>
        <taxon>Gammaproteobacteria</taxon>
        <taxon>OMG group</taxon>
        <taxon>OM182 clade</taxon>
    </lineage>
</organism>
<dbReference type="UniPathway" id="UPA00070">
    <property type="reaction ID" value="UER00120"/>
</dbReference>
<dbReference type="Proteomes" id="UP000316199">
    <property type="component" value="Unassembled WGS sequence"/>
</dbReference>
<evidence type="ECO:0000313" key="9">
    <source>
        <dbReference type="EMBL" id="RZO74706.1"/>
    </source>
</evidence>
<dbReference type="EMBL" id="SHAG01000065">
    <property type="protein sequence ID" value="RZO74706.1"/>
    <property type="molecule type" value="Genomic_DNA"/>
</dbReference>
<keyword evidence="4" id="KW-0665">Pyrimidine biosynthesis</keyword>
<evidence type="ECO:0000256" key="1">
    <source>
        <dbReference type="ARBA" id="ARBA00004861"/>
    </source>
</evidence>
<dbReference type="InterPro" id="IPR011060">
    <property type="entry name" value="RibuloseP-bd_barrel"/>
</dbReference>
<comment type="similarity">
    <text evidence="2">Belongs to the OMP decarboxylase family. Type 2 subfamily.</text>
</comment>
<dbReference type="SMART" id="SM00934">
    <property type="entry name" value="OMPdecase"/>
    <property type="match status" value="1"/>
</dbReference>
<protein>
    <recommendedName>
        <fullName evidence="7">Orotidine-5'-phosphate decarboxylase</fullName>
        <ecNumber evidence="7">4.1.1.23</ecNumber>
    </recommendedName>
</protein>
<name>A0A520RWV3_9GAMM</name>
<dbReference type="Pfam" id="PF00215">
    <property type="entry name" value="OMPdecase"/>
    <property type="match status" value="1"/>
</dbReference>
<dbReference type="AlphaFoldDB" id="A0A520RWV3"/>
<dbReference type="GO" id="GO:0004590">
    <property type="term" value="F:orotidine-5'-phosphate decarboxylase activity"/>
    <property type="evidence" value="ECO:0007669"/>
    <property type="project" value="UniProtKB-UniRule"/>
</dbReference>
<proteinExistence type="inferred from homology"/>
<comment type="catalytic activity">
    <reaction evidence="6">
        <text>orotidine 5'-phosphate + H(+) = UMP + CO2</text>
        <dbReference type="Rhea" id="RHEA:11596"/>
        <dbReference type="ChEBI" id="CHEBI:15378"/>
        <dbReference type="ChEBI" id="CHEBI:16526"/>
        <dbReference type="ChEBI" id="CHEBI:57538"/>
        <dbReference type="ChEBI" id="CHEBI:57865"/>
        <dbReference type="EC" id="4.1.1.23"/>
    </reaction>
</comment>
<dbReference type="SUPFAM" id="SSF51366">
    <property type="entry name" value="Ribulose-phoshate binding barrel"/>
    <property type="match status" value="1"/>
</dbReference>